<keyword evidence="2 6" id="KW-0238">DNA-binding</keyword>
<dbReference type="SMART" id="SM00422">
    <property type="entry name" value="HTH_MERR"/>
    <property type="match status" value="1"/>
</dbReference>
<accession>A0ABV2FIV6</accession>
<dbReference type="SUPFAM" id="SSF89082">
    <property type="entry name" value="Antibiotic binding domain of TipA-like multidrug resistance regulators"/>
    <property type="match status" value="1"/>
</dbReference>
<dbReference type="PRINTS" id="PR00040">
    <property type="entry name" value="HTHMERR"/>
</dbReference>
<dbReference type="InterPro" id="IPR047057">
    <property type="entry name" value="MerR_fam"/>
</dbReference>
<keyword evidence="7" id="KW-1185">Reference proteome</keyword>
<dbReference type="EMBL" id="JBEPLO010000016">
    <property type="protein sequence ID" value="MET3558448.1"/>
    <property type="molecule type" value="Genomic_DNA"/>
</dbReference>
<dbReference type="PANTHER" id="PTHR30204:SF90">
    <property type="entry name" value="HTH-TYPE TRANSCRIPTIONAL ACTIVATOR MTA"/>
    <property type="match status" value="1"/>
</dbReference>
<evidence type="ECO:0000256" key="4">
    <source>
        <dbReference type="ARBA" id="ARBA00023163"/>
    </source>
</evidence>
<dbReference type="Gene3D" id="1.10.1660.10">
    <property type="match status" value="1"/>
</dbReference>
<keyword evidence="3" id="KW-0010">Activator</keyword>
<evidence type="ECO:0000256" key="3">
    <source>
        <dbReference type="ARBA" id="ARBA00023159"/>
    </source>
</evidence>
<evidence type="ECO:0000259" key="5">
    <source>
        <dbReference type="PROSITE" id="PS50937"/>
    </source>
</evidence>
<dbReference type="Pfam" id="PF13411">
    <property type="entry name" value="MerR_1"/>
    <property type="match status" value="1"/>
</dbReference>
<feature type="domain" description="HTH merR-type" evidence="5">
    <location>
        <begin position="1"/>
        <end position="70"/>
    </location>
</feature>
<reference evidence="6 7" key="1">
    <citation type="submission" date="2024-06" db="EMBL/GenBank/DDBJ databases">
        <title>Genomic Encyclopedia of Type Strains, Phase IV (KMG-IV): sequencing the most valuable type-strain genomes for metagenomic binning, comparative biology and taxonomic classification.</title>
        <authorList>
            <person name="Goeker M."/>
        </authorList>
    </citation>
    <scope>NUCLEOTIDE SEQUENCE [LARGE SCALE GENOMIC DNA]</scope>
    <source>
        <strain evidence="6 7">DSM 28303</strain>
    </source>
</reference>
<dbReference type="InterPro" id="IPR009061">
    <property type="entry name" value="DNA-bd_dom_put_sf"/>
</dbReference>
<dbReference type="RefSeq" id="WP_354365592.1">
    <property type="nucleotide sequence ID" value="NZ_JBEPLO010000016.1"/>
</dbReference>
<gene>
    <name evidence="6" type="ORF">ABID29_001573</name>
</gene>
<proteinExistence type="predicted"/>
<name>A0ABV2FIV6_9STRE</name>
<dbReference type="SUPFAM" id="SSF46955">
    <property type="entry name" value="Putative DNA-binding domain"/>
    <property type="match status" value="1"/>
</dbReference>
<dbReference type="InterPro" id="IPR012925">
    <property type="entry name" value="TipAS_dom"/>
</dbReference>
<dbReference type="Proteomes" id="UP001549122">
    <property type="component" value="Unassembled WGS sequence"/>
</dbReference>
<keyword evidence="1" id="KW-0805">Transcription regulation</keyword>
<dbReference type="PANTHER" id="PTHR30204">
    <property type="entry name" value="REDOX-CYCLING DRUG-SENSING TRANSCRIPTIONAL ACTIVATOR SOXR"/>
    <property type="match status" value="1"/>
</dbReference>
<dbReference type="Pfam" id="PF07739">
    <property type="entry name" value="TipAS"/>
    <property type="match status" value="1"/>
</dbReference>
<dbReference type="InterPro" id="IPR000551">
    <property type="entry name" value="MerR-type_HTH_dom"/>
</dbReference>
<comment type="caution">
    <text evidence="6">The sequence shown here is derived from an EMBL/GenBank/DDBJ whole genome shotgun (WGS) entry which is preliminary data.</text>
</comment>
<dbReference type="GO" id="GO:0003677">
    <property type="term" value="F:DNA binding"/>
    <property type="evidence" value="ECO:0007669"/>
    <property type="project" value="UniProtKB-KW"/>
</dbReference>
<protein>
    <submittedName>
        <fullName evidence="6">DNA-binding transcriptional MerR regulator</fullName>
    </submittedName>
</protein>
<evidence type="ECO:0000313" key="7">
    <source>
        <dbReference type="Proteomes" id="UP001549122"/>
    </source>
</evidence>
<dbReference type="PROSITE" id="PS50937">
    <property type="entry name" value="HTH_MERR_2"/>
    <property type="match status" value="1"/>
</dbReference>
<sequence length="238" mass="26972">MKTVKEVSQLAGVSVRTLHYYHEIGLLFPGQVTDSGYRLYDDKALMRLQDILLFRELDLPLKAIAELLDSPLAVKQAALRDHVRLLELKRDRLDRLVQLTQELIQGEQPMNLELFKQDQLKAYQEEAKTRWGQTAAYQAFASKSTDLDGQSGHRDMMAVFATLGKLLDRPVTDSAVQDQVKALQDTITKHYYPCTDEILQGLGLMYVEDNRFTQTIDQAAGEGTARFVSEAIAFYTQA</sequence>
<dbReference type="InterPro" id="IPR036244">
    <property type="entry name" value="TipA-like_antibiotic-bd"/>
</dbReference>
<evidence type="ECO:0000313" key="6">
    <source>
        <dbReference type="EMBL" id="MET3558448.1"/>
    </source>
</evidence>
<organism evidence="6 7">
    <name type="scientific">Streptococcus rupicaprae</name>
    <dbReference type="NCBI Taxonomy" id="759619"/>
    <lineage>
        <taxon>Bacteria</taxon>
        <taxon>Bacillati</taxon>
        <taxon>Bacillota</taxon>
        <taxon>Bacilli</taxon>
        <taxon>Lactobacillales</taxon>
        <taxon>Streptococcaceae</taxon>
        <taxon>Streptococcus</taxon>
    </lineage>
</organism>
<keyword evidence="4" id="KW-0804">Transcription</keyword>
<dbReference type="Gene3D" id="1.10.490.50">
    <property type="entry name" value="Antibiotic binding domain of TipA-like multidrug resistance regulators"/>
    <property type="match status" value="1"/>
</dbReference>
<evidence type="ECO:0000256" key="1">
    <source>
        <dbReference type="ARBA" id="ARBA00023015"/>
    </source>
</evidence>
<evidence type="ECO:0000256" key="2">
    <source>
        <dbReference type="ARBA" id="ARBA00023125"/>
    </source>
</evidence>
<dbReference type="CDD" id="cd01106">
    <property type="entry name" value="HTH_TipAL-Mta"/>
    <property type="match status" value="1"/>
</dbReference>